<evidence type="ECO:0000313" key="2">
    <source>
        <dbReference type="EMBL" id="MBC8576132.1"/>
    </source>
</evidence>
<proteinExistence type="predicted"/>
<organism evidence="2 3">
    <name type="scientific">Yanshouia hominis</name>
    <dbReference type="NCBI Taxonomy" id="2763673"/>
    <lineage>
        <taxon>Bacteria</taxon>
        <taxon>Bacillati</taxon>
        <taxon>Bacillota</taxon>
        <taxon>Clostridia</taxon>
        <taxon>Eubacteriales</taxon>
        <taxon>Oscillospiraceae</taxon>
        <taxon>Yanshouia</taxon>
    </lineage>
</organism>
<dbReference type="InterPro" id="IPR000835">
    <property type="entry name" value="HTH_MarR-typ"/>
</dbReference>
<evidence type="ECO:0000259" key="1">
    <source>
        <dbReference type="PROSITE" id="PS50995"/>
    </source>
</evidence>
<protein>
    <submittedName>
        <fullName evidence="2">MarR family transcriptional regulator</fullName>
    </submittedName>
</protein>
<feature type="domain" description="HTH marR-type" evidence="1">
    <location>
        <begin position="1"/>
        <end position="142"/>
    </location>
</feature>
<dbReference type="InterPro" id="IPR039422">
    <property type="entry name" value="MarR/SlyA-like"/>
</dbReference>
<keyword evidence="3" id="KW-1185">Reference proteome</keyword>
<dbReference type="Pfam" id="PF12802">
    <property type="entry name" value="MarR_2"/>
    <property type="match status" value="1"/>
</dbReference>
<gene>
    <name evidence="2" type="ORF">H8717_06895</name>
</gene>
<dbReference type="SMART" id="SM00347">
    <property type="entry name" value="HTH_MARR"/>
    <property type="match status" value="1"/>
</dbReference>
<dbReference type="Proteomes" id="UP000658131">
    <property type="component" value="Unassembled WGS sequence"/>
</dbReference>
<dbReference type="InterPro" id="IPR036388">
    <property type="entry name" value="WH-like_DNA-bd_sf"/>
</dbReference>
<dbReference type="Gene3D" id="1.10.10.10">
    <property type="entry name" value="Winged helix-like DNA-binding domain superfamily/Winged helix DNA-binding domain"/>
    <property type="match status" value="1"/>
</dbReference>
<dbReference type="PROSITE" id="PS50995">
    <property type="entry name" value="HTH_MARR_2"/>
    <property type="match status" value="1"/>
</dbReference>
<reference evidence="2 3" key="1">
    <citation type="submission" date="2020-08" db="EMBL/GenBank/DDBJ databases">
        <title>Genome public.</title>
        <authorList>
            <person name="Liu C."/>
            <person name="Sun Q."/>
        </authorList>
    </citation>
    <scope>NUCLEOTIDE SEQUENCE [LARGE SCALE GENOMIC DNA]</scope>
    <source>
        <strain evidence="2 3">BX1</strain>
    </source>
</reference>
<dbReference type="PRINTS" id="PR00598">
    <property type="entry name" value="HTHMARR"/>
</dbReference>
<dbReference type="PANTHER" id="PTHR33164:SF92">
    <property type="entry name" value="MARR-FAMILY TRANSCRIPTIONAL REGULATOR"/>
    <property type="match status" value="1"/>
</dbReference>
<name>A0ABR7NJX6_9FIRM</name>
<dbReference type="InterPro" id="IPR036390">
    <property type="entry name" value="WH_DNA-bd_sf"/>
</dbReference>
<dbReference type="EMBL" id="JACRTB010000009">
    <property type="protein sequence ID" value="MBC8576132.1"/>
    <property type="molecule type" value="Genomic_DNA"/>
</dbReference>
<sequence>MDEFSRRLDDTLLTAYRYTVKIENQFLQRIGELNVTGSEMHLLEVIGKSEGKCCTVKQIAQALNITQPSVSAAVNRLTAKGCVVRRRSEEDGRVVYIHMTRQGRKAYALFAYFHENMVRALTKELSSEERGQLLKGMQRLNSFFERQYRDHIAPTERRYLKKTDNHKE</sequence>
<comment type="caution">
    <text evidence="2">The sequence shown here is derived from an EMBL/GenBank/DDBJ whole genome shotgun (WGS) entry which is preliminary data.</text>
</comment>
<accession>A0ABR7NJX6</accession>
<dbReference type="PANTHER" id="PTHR33164">
    <property type="entry name" value="TRANSCRIPTIONAL REGULATOR, MARR FAMILY"/>
    <property type="match status" value="1"/>
</dbReference>
<evidence type="ECO:0000313" key="3">
    <source>
        <dbReference type="Proteomes" id="UP000658131"/>
    </source>
</evidence>
<dbReference type="SUPFAM" id="SSF46785">
    <property type="entry name" value="Winged helix' DNA-binding domain"/>
    <property type="match status" value="1"/>
</dbReference>
<dbReference type="RefSeq" id="WP_262399683.1">
    <property type="nucleotide sequence ID" value="NZ_JACRTB010000009.1"/>
</dbReference>